<dbReference type="PROSITE" id="PS00775">
    <property type="entry name" value="GLYCOSYL_HYDROL_F3"/>
    <property type="match status" value="1"/>
</dbReference>
<dbReference type="InterPro" id="IPR026891">
    <property type="entry name" value="Fn3-like"/>
</dbReference>
<dbReference type="PRINTS" id="PR00133">
    <property type="entry name" value="GLHYDRLASE3"/>
</dbReference>
<evidence type="ECO:0000313" key="9">
    <source>
        <dbReference type="Proteomes" id="UP001304125"/>
    </source>
</evidence>
<dbReference type="Gene3D" id="3.40.50.1700">
    <property type="entry name" value="Glycoside hydrolase family 3 C-terminal domain"/>
    <property type="match status" value="2"/>
</dbReference>
<dbReference type="InterPro" id="IPR002772">
    <property type="entry name" value="Glyco_hydro_3_C"/>
</dbReference>
<comment type="function">
    <text evidence="4">Catalyzes the hydrolysis of a non-reducing terminal alpha-L-arabinopyranosidic linkage in ginsenoside Rb2 (alpha-L-arabinopyranosyl-(1-&gt;6)-alpha-D-glucopyranosyl) to release alpha-D-glucopyranosyl (Rd). It is not able to hydrolyze alpha-L-arabinofuranosyl-(1-&gt;6)-alpha-D-glucopyranosyl (Rc).</text>
</comment>
<dbReference type="InterPro" id="IPR019800">
    <property type="entry name" value="Glyco_hydro_3_AS"/>
</dbReference>
<dbReference type="AlphaFoldDB" id="A0AA96F6M5"/>
<gene>
    <name evidence="8" type="ORF">RN606_01215</name>
</gene>
<sequence length="793" mass="83867">MTDLARAKDIVATLSTDQKVALVSGADFWNTVAMPEHGIPSASLSDGPHGLRHQAADADHVGLGDSDPATCFPTASALGATWDPELATQVGAALGREARELGVDVILGPGLNIKRHPAGGRNFEYLSEDPLVAGRMAAAMVTGIQSEGVGACLKHFAANSQERDRMRADSVVDERTLRELYLTGFEIAVKESQPWTVMCSYNKVNGVHASQHRRLLTDILRDEWGFDGVVMSDWFAVADRAAGIHAGLDLEMPGSNGTWDSQVKQALASGSLAMADLDLAASRVVALALRAQAERVARADQAPVDPDSHHALARRAAAAGSVLLTNDGVLPLPQDASVALIGAFAKTPRYQGAGSSQVNPTRLDTAYDALVGRLDGDVAYAPGYDVGSGDTDDALIAQARRVAAASDTVVLMLGLPSSYEAEGYDRSHLRLPHGHTRLLEEVLDANPSTVVVLAAGAPVELPWASRPRAVLLSYLGGQAAGSALVDVLLGDAEPGGRLAESFPVLGADLPSNATFSVHPTQVLYRENLHVGYRFHDTWDTPARFPFGYGLGYTTFEVDGIRTTGRGAKRTVSVDVANTGDRAGSTVVQAYVHDVTASVHRPEQELGAWQKVTLAPGETATVSLVLDERAFALYDARASRWAVEAGEFELRVGLSSTDIRQRATVRIAAGDDVTPVPAPVGPAADDAELSALLGHPVPAPAPTLPFDRETTVRELNLSGLGMVLRGAIKRMSERELGASTDDDPVAAGFFESTPMRALAMASGGRVSLAAIDTIIRMLNVTTGKARRARRSARR</sequence>
<proteinExistence type="inferred from homology"/>
<comment type="similarity">
    <text evidence="1 6">Belongs to the glycosyl hydrolase 3 family.</text>
</comment>
<evidence type="ECO:0000256" key="1">
    <source>
        <dbReference type="ARBA" id="ARBA00005336"/>
    </source>
</evidence>
<evidence type="ECO:0000256" key="5">
    <source>
        <dbReference type="ARBA" id="ARBA00074219"/>
    </source>
</evidence>
<dbReference type="EMBL" id="CP134879">
    <property type="protein sequence ID" value="WNM24798.1"/>
    <property type="molecule type" value="Genomic_DNA"/>
</dbReference>
<accession>A0AA96F6M5</accession>
<dbReference type="InterPro" id="IPR017853">
    <property type="entry name" value="GH"/>
</dbReference>
<dbReference type="SUPFAM" id="SSF52279">
    <property type="entry name" value="Beta-D-glucan exohydrolase, C-terminal domain"/>
    <property type="match status" value="1"/>
</dbReference>
<dbReference type="Gene3D" id="2.60.40.10">
    <property type="entry name" value="Immunoglobulins"/>
    <property type="match status" value="1"/>
</dbReference>
<evidence type="ECO:0000256" key="3">
    <source>
        <dbReference type="ARBA" id="ARBA00023277"/>
    </source>
</evidence>
<evidence type="ECO:0000256" key="4">
    <source>
        <dbReference type="ARBA" id="ARBA00058905"/>
    </source>
</evidence>
<evidence type="ECO:0000256" key="6">
    <source>
        <dbReference type="RuleBase" id="RU361161"/>
    </source>
</evidence>
<dbReference type="SUPFAM" id="SSF51445">
    <property type="entry name" value="(Trans)glycosidases"/>
    <property type="match status" value="1"/>
</dbReference>
<dbReference type="SMART" id="SM01217">
    <property type="entry name" value="Fn3_like"/>
    <property type="match status" value="1"/>
</dbReference>
<keyword evidence="3" id="KW-0119">Carbohydrate metabolism</keyword>
<keyword evidence="9" id="KW-1185">Reference proteome</keyword>
<dbReference type="Pfam" id="PF14310">
    <property type="entry name" value="Fn3-like"/>
    <property type="match status" value="1"/>
</dbReference>
<evidence type="ECO:0000256" key="2">
    <source>
        <dbReference type="ARBA" id="ARBA00022801"/>
    </source>
</evidence>
<dbReference type="Gene3D" id="3.20.20.300">
    <property type="entry name" value="Glycoside hydrolase, family 3, N-terminal domain"/>
    <property type="match status" value="2"/>
</dbReference>
<dbReference type="Pfam" id="PF01915">
    <property type="entry name" value="Glyco_hydro_3_C"/>
    <property type="match status" value="1"/>
</dbReference>
<organism evidence="8 9">
    <name type="scientific">Demequina capsici</name>
    <dbReference type="NCBI Taxonomy" id="3075620"/>
    <lineage>
        <taxon>Bacteria</taxon>
        <taxon>Bacillati</taxon>
        <taxon>Actinomycetota</taxon>
        <taxon>Actinomycetes</taxon>
        <taxon>Micrococcales</taxon>
        <taxon>Demequinaceae</taxon>
        <taxon>Demequina</taxon>
    </lineage>
</organism>
<feature type="domain" description="Fibronectin type III-like" evidence="7">
    <location>
        <begin position="585"/>
        <end position="655"/>
    </location>
</feature>
<dbReference type="Pfam" id="PF00933">
    <property type="entry name" value="Glyco_hydro_3"/>
    <property type="match status" value="1"/>
</dbReference>
<dbReference type="RefSeq" id="WP_313499082.1">
    <property type="nucleotide sequence ID" value="NZ_CP134879.1"/>
</dbReference>
<dbReference type="PANTHER" id="PTHR42715:SF10">
    <property type="entry name" value="BETA-GLUCOSIDASE"/>
    <property type="match status" value="1"/>
</dbReference>
<reference evidence="8 9" key="1">
    <citation type="submission" date="2023-09" db="EMBL/GenBank/DDBJ databases">
        <title>Demequina sp. a novel bacteria isolated from Capsicum annuum.</title>
        <authorList>
            <person name="Humaira Z."/>
            <person name="Lee J."/>
            <person name="Cho D."/>
        </authorList>
    </citation>
    <scope>NUCLEOTIDE SEQUENCE [LARGE SCALE GENOMIC DNA]</scope>
    <source>
        <strain evidence="8 9">OYTSA14</strain>
    </source>
</reference>
<keyword evidence="6" id="KW-0326">Glycosidase</keyword>
<dbReference type="InterPro" id="IPR001764">
    <property type="entry name" value="Glyco_hydro_3_N"/>
</dbReference>
<dbReference type="InterPro" id="IPR013783">
    <property type="entry name" value="Ig-like_fold"/>
</dbReference>
<evidence type="ECO:0000259" key="7">
    <source>
        <dbReference type="SMART" id="SM01217"/>
    </source>
</evidence>
<dbReference type="Proteomes" id="UP001304125">
    <property type="component" value="Chromosome"/>
</dbReference>
<dbReference type="GO" id="GO:0008422">
    <property type="term" value="F:beta-glucosidase activity"/>
    <property type="evidence" value="ECO:0007669"/>
    <property type="project" value="UniProtKB-ARBA"/>
</dbReference>
<dbReference type="PANTHER" id="PTHR42715">
    <property type="entry name" value="BETA-GLUCOSIDASE"/>
    <property type="match status" value="1"/>
</dbReference>
<name>A0AA96F6M5_9MICO</name>
<dbReference type="GO" id="GO:0005975">
    <property type="term" value="P:carbohydrate metabolic process"/>
    <property type="evidence" value="ECO:0007669"/>
    <property type="project" value="InterPro"/>
</dbReference>
<dbReference type="FunFam" id="2.60.40.10:FF:000495">
    <property type="entry name" value="Periplasmic beta-glucosidase"/>
    <property type="match status" value="1"/>
</dbReference>
<protein>
    <recommendedName>
        <fullName evidence="5">Exo-alpha-(1-&gt;6)-L-arabinopyranosidase</fullName>
    </recommendedName>
</protein>
<dbReference type="InterPro" id="IPR036881">
    <property type="entry name" value="Glyco_hydro_3_C_sf"/>
</dbReference>
<dbReference type="InterPro" id="IPR050288">
    <property type="entry name" value="Cellulose_deg_GH3"/>
</dbReference>
<evidence type="ECO:0000313" key="8">
    <source>
        <dbReference type="EMBL" id="WNM24798.1"/>
    </source>
</evidence>
<keyword evidence="2 6" id="KW-0378">Hydrolase</keyword>
<dbReference type="InterPro" id="IPR036962">
    <property type="entry name" value="Glyco_hydro_3_N_sf"/>
</dbReference>